<evidence type="ECO:0000313" key="3">
    <source>
        <dbReference type="Proteomes" id="UP000029692"/>
    </source>
</evidence>
<dbReference type="eggNOG" id="COG2320">
    <property type="taxonomic scope" value="Bacteria"/>
</dbReference>
<dbReference type="PANTHER" id="PTHR34822">
    <property type="entry name" value="GRPB DOMAIN PROTEIN (AFU_ORTHOLOGUE AFUA_1G01530)"/>
    <property type="match status" value="1"/>
</dbReference>
<reference evidence="2 3" key="1">
    <citation type="submission" date="2014-05" db="EMBL/GenBank/DDBJ databases">
        <title>De novo Genome Sequence of Spirocheata sp.</title>
        <authorList>
            <person name="Shivani Y."/>
            <person name="Subhash Y."/>
            <person name="Tushar L."/>
            <person name="Sasikala C."/>
            <person name="Ramana C.V."/>
        </authorList>
    </citation>
    <scope>NUCLEOTIDE SEQUENCE [LARGE SCALE GENOMIC DNA]</scope>
    <source>
        <strain evidence="2 3">JC230</strain>
    </source>
</reference>
<gene>
    <name evidence="2" type="ORF">DC28_01500</name>
</gene>
<proteinExistence type="predicted"/>
<evidence type="ECO:0008006" key="4">
    <source>
        <dbReference type="Google" id="ProtNLM"/>
    </source>
</evidence>
<feature type="compositionally biased region" description="Low complexity" evidence="1">
    <location>
        <begin position="146"/>
        <end position="162"/>
    </location>
</feature>
<dbReference type="InterPro" id="IPR043519">
    <property type="entry name" value="NT_sf"/>
</dbReference>
<sequence length="268" mass="30222">MVNAHDKELSQLSLAELWQLFPIILEEYNPEYPRWYEDESRALTAGLDQAGLGKALARMNHVGSTAIPGLVSKPTVDILLEVHQNPGRISEETHFQGNGHQQPGCIGLDRFRPALESLGWTLMSEQRDNPVQPGDEKNRGEGTEESGGNAPGEGEAPGDARGNPSGSDTGPRMVFNKGYTPQGYAPRVFHLHLRYLGDWNELYFRDYLRVHPDIARRYGDLKRSLLAEFRHNRDGYTEAKTEFIQTHTRRALEEYSGRYSSPGLYLNK</sequence>
<organism evidence="2 3">
    <name type="scientific">Spirochaeta lutea</name>
    <dbReference type="NCBI Taxonomy" id="1480694"/>
    <lineage>
        <taxon>Bacteria</taxon>
        <taxon>Pseudomonadati</taxon>
        <taxon>Spirochaetota</taxon>
        <taxon>Spirochaetia</taxon>
        <taxon>Spirochaetales</taxon>
        <taxon>Spirochaetaceae</taxon>
        <taxon>Spirochaeta</taxon>
    </lineage>
</organism>
<dbReference type="STRING" id="1480694.DC28_01500"/>
<evidence type="ECO:0000313" key="2">
    <source>
        <dbReference type="EMBL" id="KGE73903.1"/>
    </source>
</evidence>
<feature type="region of interest" description="Disordered" evidence="1">
    <location>
        <begin position="122"/>
        <end position="178"/>
    </location>
</feature>
<comment type="caution">
    <text evidence="2">The sequence shown here is derived from an EMBL/GenBank/DDBJ whole genome shotgun (WGS) entry which is preliminary data.</text>
</comment>
<dbReference type="Gene3D" id="3.30.460.10">
    <property type="entry name" value="Beta Polymerase, domain 2"/>
    <property type="match status" value="1"/>
</dbReference>
<dbReference type="RefSeq" id="WP_037544983.1">
    <property type="nucleotide sequence ID" value="NZ_JNUP01000003.1"/>
</dbReference>
<protein>
    <recommendedName>
        <fullName evidence="4">GrpB family protein</fullName>
    </recommendedName>
</protein>
<dbReference type="Proteomes" id="UP000029692">
    <property type="component" value="Unassembled WGS sequence"/>
</dbReference>
<evidence type="ECO:0000256" key="1">
    <source>
        <dbReference type="SAM" id="MobiDB-lite"/>
    </source>
</evidence>
<accession>A0A098R2L7</accession>
<dbReference type="EMBL" id="JNUP01000003">
    <property type="protein sequence ID" value="KGE73903.1"/>
    <property type="molecule type" value="Genomic_DNA"/>
</dbReference>
<keyword evidence="3" id="KW-1185">Reference proteome</keyword>
<dbReference type="OrthoDB" id="9799092at2"/>
<dbReference type="AlphaFoldDB" id="A0A098R2L7"/>
<dbReference type="Pfam" id="PF04229">
    <property type="entry name" value="GrpB"/>
    <property type="match status" value="1"/>
</dbReference>
<dbReference type="SUPFAM" id="SSF81301">
    <property type="entry name" value="Nucleotidyltransferase"/>
    <property type="match status" value="2"/>
</dbReference>
<name>A0A098R2L7_9SPIO</name>
<dbReference type="PANTHER" id="PTHR34822:SF1">
    <property type="entry name" value="GRPB FAMILY PROTEIN"/>
    <property type="match status" value="1"/>
</dbReference>
<dbReference type="InterPro" id="IPR007344">
    <property type="entry name" value="GrpB/CoaE"/>
</dbReference>